<dbReference type="InterPro" id="IPR058951">
    <property type="entry name" value="WHD_Rad26_CSB-like"/>
</dbReference>
<evidence type="ECO:0000256" key="5">
    <source>
        <dbReference type="ARBA" id="ARBA00022618"/>
    </source>
</evidence>
<feature type="domain" description="Helicase ATP-binding" evidence="20">
    <location>
        <begin position="584"/>
        <end position="758"/>
    </location>
</feature>
<dbReference type="SMART" id="SM00487">
    <property type="entry name" value="DEXDc"/>
    <property type="match status" value="1"/>
</dbReference>
<keyword evidence="14" id="KW-0539">Nucleus</keyword>
<dbReference type="InterPro" id="IPR027417">
    <property type="entry name" value="P-loop_NTPase"/>
</dbReference>
<feature type="region of interest" description="Disordered" evidence="19">
    <location>
        <begin position="1319"/>
        <end position="1387"/>
    </location>
</feature>
<evidence type="ECO:0000256" key="1">
    <source>
        <dbReference type="ARBA" id="ARBA00004123"/>
    </source>
</evidence>
<feature type="domain" description="Helicase C-terminal" evidence="21">
    <location>
        <begin position="905"/>
        <end position="1065"/>
    </location>
</feature>
<dbReference type="GO" id="GO:0005634">
    <property type="term" value="C:nucleus"/>
    <property type="evidence" value="ECO:0007669"/>
    <property type="project" value="TreeGrafter"/>
</dbReference>
<keyword evidence="10" id="KW-0347">Helicase</keyword>
<evidence type="ECO:0000256" key="14">
    <source>
        <dbReference type="ARBA" id="ARBA00023242"/>
    </source>
</evidence>
<feature type="compositionally biased region" description="Basic and acidic residues" evidence="19">
    <location>
        <begin position="1340"/>
        <end position="1349"/>
    </location>
</feature>
<feature type="compositionally biased region" description="Low complexity" evidence="19">
    <location>
        <begin position="1325"/>
        <end position="1337"/>
    </location>
</feature>
<dbReference type="GO" id="GO:0008094">
    <property type="term" value="F:ATP-dependent activity, acting on DNA"/>
    <property type="evidence" value="ECO:0007669"/>
    <property type="project" value="TreeGrafter"/>
</dbReference>
<comment type="subunit">
    <text evidence="3">Interacts (via N-terminus) with spn-A/Rad51.</text>
</comment>
<comment type="subcellular location">
    <subcellularLocation>
        <location evidence="1">Nucleus</location>
    </subcellularLocation>
</comment>
<feature type="compositionally biased region" description="Polar residues" evidence="19">
    <location>
        <begin position="1162"/>
        <end position="1171"/>
    </location>
</feature>
<keyword evidence="12" id="KW-0238">DNA-binding</keyword>
<evidence type="ECO:0000256" key="19">
    <source>
        <dbReference type="SAM" id="MobiDB-lite"/>
    </source>
</evidence>
<evidence type="ECO:0000256" key="3">
    <source>
        <dbReference type="ARBA" id="ARBA00011467"/>
    </source>
</evidence>
<feature type="region of interest" description="Disordered" evidence="19">
    <location>
        <begin position="298"/>
        <end position="327"/>
    </location>
</feature>
<dbReference type="Gene3D" id="3.40.50.10810">
    <property type="entry name" value="Tandem AAA-ATPase domain"/>
    <property type="match status" value="1"/>
</dbReference>
<evidence type="ECO:0000256" key="13">
    <source>
        <dbReference type="ARBA" id="ARBA00023204"/>
    </source>
</evidence>
<evidence type="ECO:0000259" key="21">
    <source>
        <dbReference type="PROSITE" id="PS51194"/>
    </source>
</evidence>
<accession>A0AAN8X951</accession>
<comment type="similarity">
    <text evidence="2">Belongs to the SNF2/RAD54 helicase family.</text>
</comment>
<feature type="compositionally biased region" description="Basic and acidic residues" evidence="19">
    <location>
        <begin position="410"/>
        <end position="426"/>
    </location>
</feature>
<keyword evidence="6" id="KW-0547">Nucleotide-binding</keyword>
<dbReference type="CDD" id="cd18000">
    <property type="entry name" value="DEXHc_ERCC6"/>
    <property type="match status" value="1"/>
</dbReference>
<keyword evidence="23" id="KW-1185">Reference proteome</keyword>
<keyword evidence="5" id="KW-0132">Cell division</keyword>
<feature type="compositionally biased region" description="Basic residues" evidence="19">
    <location>
        <begin position="1372"/>
        <end position="1381"/>
    </location>
</feature>
<evidence type="ECO:0000313" key="23">
    <source>
        <dbReference type="Proteomes" id="UP001381693"/>
    </source>
</evidence>
<keyword evidence="13" id="KW-0234">DNA repair</keyword>
<sequence length="1673" mass="191411">MEVSNYEGLLHSIVEYGNETNAANSKPAGDEDFATKENIVAQDLQDQDNELRALGISVVDQLSLEKDVEAAVNKVVTVHARKQRMQMLKKEIQDVKKEIKQGDLKLNVLSERLSAMRRRVVDPRHYINVEKEFKNKDEQIKALKTREESLQQMLAHAEVNEEVLDDYDLEEGEIIEDGEEPDEIAIEEAKTQLSGDDKEKLIREGKMTPFGTVMAGSASMTVSVKRSSFSKLRNQKPVSKPQKATNAKGPSKEDMVSSGEMTPFGSVVKTTEKSKDKFPKKSSIALNDFEKYLQDQIDRQKAHGKNNYGVMRKKSAGNPNYGIPKKHKKPKEYVGIFDHDLEGNNFDDGVALSAIKKNVKSKFELKMRNTKVIKKPPKRKDPIKMNVLHPKQKKRKKENLGTVTSELEADQYKDTPRRILSERVSIEESGSEYSDVGEASDSEYLPSDENYENDDYSTCSKDDDNILPKVTNIVKEKKDRPKRKREKRIKSSDEWSDDEIPKPKGRKSLKEIDDGNIDDYIKRIERWKEERLRAKHAKILRGEDLDSEEEEEEGYEEFEGGYKVPLAIWNKLYKYQKTCVKWLWELHCQVCGGILGDEMGLGKTIQIISFLVGLSYSRLTHRQQRWKGLGPVLIVCPATVLHQWVKEFHKWWPPFRVAILHESGSFVGKRADLVHNINKYDGILITSYTGLHSQLDILLRYNWHYLILDEGHKIRNPEAQITIAVKRFETPHRLILSGSPIQNSLKELWSLFDFVFPGKLGTLPVFLSEFAVPITHGGYANASKLEVQTAFKCASVLRDTINPYLLRRMKNDVRNHLSLPDKNEQVLFCSLSEEQRQAYQEYINGDQVKWIMGGRMKVFVGLINLRKICNHPDLYTGGPRNYDGYESGLQPELKYGWWGRSGKMHVLQAILRLWSKQGHRVLLFTQSRQMMCILEKFLIDEKYTYLKMDGTTSVSSRQPLIEKFNGDPTYLVFLLTTRVGGLGVNLTGADRVVIYDPDWNPSTDSQARERAWRIGQLRHVTIYRLLTSGTIEEKIYHRQIFKQFLTNRVLKDPKQQRFFKTNDLYELFTLNEGYKEKTESSAIFAGTDSEIKVNVNKKASDSSAESRDTIKLADKLKSDHVKSAVKDRMPRKQTKENTLKQERYPLSKTPKKESATKKSDGNVENTLTSDSSKLDSKQVERMKALAKMISQSIGKRTEDTDIKNNILLKKSYPSSEVLSDCCNNEKIVSKHVKPDNNKEDMLTRETDLKDDIENEEEIVEKNCINEEKEEDCENSFNLNSSSCNLNGYKDVVSCVLEEINSEDSVKVLKEENSISNKLLSHDCSSENNSNSSRPSNSRDCANDKPSEKQRKNHKKKDKHKEMNRDKEEKGHREKRSHKRGRKLDGERIDYLVKKHAYQKSAAEEEAERENAKSQDEYVLSKLFQKSGVHTALSHDSILSNSDPDYLLMEGEAERVAKEALKAVRASRTRITRPWDSSRADCDIKKKKPKFGNKKNKMFTDSPNREINIEKDVKSVDKKVRMFNGGIDEDSDVESEGVFLPKKKPGSDTSGGMSSAQLLSRMYQRNKTVGSLELDEAGSDSGYDPDYPSTATLAEEVVDPDMQENIDLLADIRNFVAFQAEVDGSASTQEIINRFKSRLPPQQTPFFKALLTQICDFHRKPTGEGIWSLKGEFR</sequence>
<evidence type="ECO:0000256" key="9">
    <source>
        <dbReference type="ARBA" id="ARBA00022801"/>
    </source>
</evidence>
<feature type="coiled-coil region" evidence="18">
    <location>
        <begin position="78"/>
        <end position="160"/>
    </location>
</feature>
<name>A0AAN8X951_HALRR</name>
<evidence type="ECO:0000256" key="10">
    <source>
        <dbReference type="ARBA" id="ARBA00022806"/>
    </source>
</evidence>
<dbReference type="Pfam" id="PF00176">
    <property type="entry name" value="SNF2-rel_dom"/>
    <property type="match status" value="1"/>
</dbReference>
<dbReference type="InterPro" id="IPR049730">
    <property type="entry name" value="SNF2/RAD54-like_C"/>
</dbReference>
<dbReference type="InterPro" id="IPR000330">
    <property type="entry name" value="SNF2_N"/>
</dbReference>
<dbReference type="SMART" id="SM00490">
    <property type="entry name" value="HELICc"/>
    <property type="match status" value="1"/>
</dbReference>
<keyword evidence="11" id="KW-0067">ATP-binding</keyword>
<feature type="region of interest" description="Disordered" evidence="19">
    <location>
        <begin position="370"/>
        <end position="511"/>
    </location>
</feature>
<keyword evidence="18" id="KW-0175">Coiled coil</keyword>
<evidence type="ECO:0000256" key="4">
    <source>
        <dbReference type="ARBA" id="ARBA00015341"/>
    </source>
</evidence>
<proteinExistence type="inferred from homology"/>
<evidence type="ECO:0000256" key="15">
    <source>
        <dbReference type="ARBA" id="ARBA00023306"/>
    </source>
</evidence>
<dbReference type="GO" id="GO:0005524">
    <property type="term" value="F:ATP binding"/>
    <property type="evidence" value="ECO:0007669"/>
    <property type="project" value="InterPro"/>
</dbReference>
<dbReference type="EMBL" id="JAXCGZ010009559">
    <property type="protein sequence ID" value="KAK7076758.1"/>
    <property type="molecule type" value="Genomic_DNA"/>
</dbReference>
<keyword evidence="8" id="KW-0498">Mitosis</keyword>
<comment type="function">
    <text evidence="16">Involved in mitotic DNA repair and meiotic recombination. Functions in the recombinational DNA repair pathway. Essential for interhomolog gene conversion (GC), but may have a less important role in intersister GC than spn-A/Rad51. In the presence of DNA, spn-A/Rad51 enhances the ATPase activity of okr/Rad54.</text>
</comment>
<dbReference type="Proteomes" id="UP001381693">
    <property type="component" value="Unassembled WGS sequence"/>
</dbReference>
<dbReference type="FunFam" id="3.40.50.10810:FF:000042">
    <property type="entry name" value="SNF2 family helicase-like protein"/>
    <property type="match status" value="1"/>
</dbReference>
<dbReference type="GO" id="GO:0051301">
    <property type="term" value="P:cell division"/>
    <property type="evidence" value="ECO:0007669"/>
    <property type="project" value="UniProtKB-KW"/>
</dbReference>
<evidence type="ECO:0000256" key="17">
    <source>
        <dbReference type="ARBA" id="ARBA00029956"/>
    </source>
</evidence>
<dbReference type="CDD" id="cd18793">
    <property type="entry name" value="SF2_C_SNF"/>
    <property type="match status" value="1"/>
</dbReference>
<evidence type="ECO:0000256" key="12">
    <source>
        <dbReference type="ARBA" id="ARBA00023125"/>
    </source>
</evidence>
<dbReference type="PANTHER" id="PTHR45629:SF7">
    <property type="entry name" value="DNA EXCISION REPAIR PROTEIN ERCC-6-RELATED"/>
    <property type="match status" value="1"/>
</dbReference>
<feature type="region of interest" description="Disordered" evidence="19">
    <location>
        <begin position="1119"/>
        <end position="1177"/>
    </location>
</feature>
<dbReference type="Pfam" id="PF25875">
    <property type="entry name" value="WHD_Rad26_CSB"/>
    <property type="match status" value="1"/>
</dbReference>
<keyword evidence="7" id="KW-0227">DNA damage</keyword>
<evidence type="ECO:0000256" key="7">
    <source>
        <dbReference type="ARBA" id="ARBA00022763"/>
    </source>
</evidence>
<dbReference type="PROSITE" id="PS51192">
    <property type="entry name" value="HELICASE_ATP_BIND_1"/>
    <property type="match status" value="1"/>
</dbReference>
<feature type="region of interest" description="Disordered" evidence="19">
    <location>
        <begin position="228"/>
        <end position="279"/>
    </location>
</feature>
<gene>
    <name evidence="22" type="primary">ERCC6</name>
    <name evidence="22" type="ORF">SK128_022905</name>
</gene>
<evidence type="ECO:0000259" key="20">
    <source>
        <dbReference type="PROSITE" id="PS51192"/>
    </source>
</evidence>
<feature type="compositionally biased region" description="Basic and acidic residues" evidence="19">
    <location>
        <begin position="1119"/>
        <end position="1161"/>
    </location>
</feature>
<dbReference type="GO" id="GO:0016787">
    <property type="term" value="F:hydrolase activity"/>
    <property type="evidence" value="ECO:0007669"/>
    <property type="project" value="UniProtKB-KW"/>
</dbReference>
<dbReference type="InterPro" id="IPR001650">
    <property type="entry name" value="Helicase_C-like"/>
</dbReference>
<dbReference type="PANTHER" id="PTHR45629">
    <property type="entry name" value="SNF2/RAD54 FAMILY MEMBER"/>
    <property type="match status" value="1"/>
</dbReference>
<dbReference type="Pfam" id="PF00271">
    <property type="entry name" value="Helicase_C"/>
    <property type="match status" value="1"/>
</dbReference>
<dbReference type="PROSITE" id="PS51194">
    <property type="entry name" value="HELICASE_CTER"/>
    <property type="match status" value="1"/>
</dbReference>
<feature type="compositionally biased region" description="Basic and acidic residues" evidence="19">
    <location>
        <begin position="1359"/>
        <end position="1371"/>
    </location>
</feature>
<dbReference type="CDD" id="cd22254">
    <property type="entry name" value="CSB_WHD"/>
    <property type="match status" value="1"/>
</dbReference>
<dbReference type="GO" id="GO:0006283">
    <property type="term" value="P:transcription-coupled nucleotide-excision repair"/>
    <property type="evidence" value="ECO:0007669"/>
    <property type="project" value="TreeGrafter"/>
</dbReference>
<keyword evidence="15" id="KW-0131">Cell cycle</keyword>
<evidence type="ECO:0000256" key="16">
    <source>
        <dbReference type="ARBA" id="ARBA00024776"/>
    </source>
</evidence>
<feature type="region of interest" description="Disordered" evidence="19">
    <location>
        <begin position="1533"/>
        <end position="1553"/>
    </location>
</feature>
<evidence type="ECO:0000313" key="22">
    <source>
        <dbReference type="EMBL" id="KAK7076758.1"/>
    </source>
</evidence>
<reference evidence="22 23" key="1">
    <citation type="submission" date="2023-11" db="EMBL/GenBank/DDBJ databases">
        <title>Halocaridina rubra genome assembly.</title>
        <authorList>
            <person name="Smith C."/>
        </authorList>
    </citation>
    <scope>NUCLEOTIDE SEQUENCE [LARGE SCALE GENOMIC DNA]</scope>
    <source>
        <strain evidence="22">EP-1</strain>
        <tissue evidence="22">Whole</tissue>
    </source>
</reference>
<protein>
    <recommendedName>
        <fullName evidence="4">DNA repair and recombination protein RAD54-like</fullName>
    </recommendedName>
    <alternativeName>
        <fullName evidence="17">Protein okra</fullName>
    </alternativeName>
</protein>
<evidence type="ECO:0000256" key="2">
    <source>
        <dbReference type="ARBA" id="ARBA00007025"/>
    </source>
</evidence>
<evidence type="ECO:0000256" key="11">
    <source>
        <dbReference type="ARBA" id="ARBA00022840"/>
    </source>
</evidence>
<keyword evidence="9" id="KW-0378">Hydrolase</keyword>
<dbReference type="InterPro" id="IPR038718">
    <property type="entry name" value="SNF2-like_sf"/>
</dbReference>
<dbReference type="InterPro" id="IPR014001">
    <property type="entry name" value="Helicase_ATP-bd"/>
</dbReference>
<comment type="caution">
    <text evidence="22">The sequence shown here is derived from an EMBL/GenBank/DDBJ whole genome shotgun (WGS) entry which is preliminary data.</text>
</comment>
<organism evidence="22 23">
    <name type="scientific">Halocaridina rubra</name>
    <name type="common">Hawaiian red shrimp</name>
    <dbReference type="NCBI Taxonomy" id="373956"/>
    <lineage>
        <taxon>Eukaryota</taxon>
        <taxon>Metazoa</taxon>
        <taxon>Ecdysozoa</taxon>
        <taxon>Arthropoda</taxon>
        <taxon>Crustacea</taxon>
        <taxon>Multicrustacea</taxon>
        <taxon>Malacostraca</taxon>
        <taxon>Eumalacostraca</taxon>
        <taxon>Eucarida</taxon>
        <taxon>Decapoda</taxon>
        <taxon>Pleocyemata</taxon>
        <taxon>Caridea</taxon>
        <taxon>Atyoidea</taxon>
        <taxon>Atyidae</taxon>
        <taxon>Halocaridina</taxon>
    </lineage>
</organism>
<dbReference type="Gene3D" id="3.40.50.300">
    <property type="entry name" value="P-loop containing nucleotide triphosphate hydrolases"/>
    <property type="match status" value="1"/>
</dbReference>
<dbReference type="InterPro" id="IPR050496">
    <property type="entry name" value="SNF2_RAD54_helicase_repair"/>
</dbReference>
<evidence type="ECO:0000256" key="8">
    <source>
        <dbReference type="ARBA" id="ARBA00022776"/>
    </source>
</evidence>
<feature type="compositionally biased region" description="Basic and acidic residues" evidence="19">
    <location>
        <begin position="270"/>
        <end position="279"/>
    </location>
</feature>
<evidence type="ECO:0000256" key="6">
    <source>
        <dbReference type="ARBA" id="ARBA00022741"/>
    </source>
</evidence>
<dbReference type="SUPFAM" id="SSF52540">
    <property type="entry name" value="P-loop containing nucleoside triphosphate hydrolases"/>
    <property type="match status" value="2"/>
</dbReference>
<evidence type="ECO:0000256" key="18">
    <source>
        <dbReference type="SAM" id="Coils"/>
    </source>
</evidence>